<feature type="non-terminal residue" evidence="1">
    <location>
        <position position="1"/>
    </location>
</feature>
<organism evidence="1">
    <name type="scientific">marine metagenome</name>
    <dbReference type="NCBI Taxonomy" id="408172"/>
    <lineage>
        <taxon>unclassified sequences</taxon>
        <taxon>metagenomes</taxon>
        <taxon>ecological metagenomes</taxon>
    </lineage>
</organism>
<proteinExistence type="predicted"/>
<sequence>VTDPDIDDTELEALESDLATIEAAMDRVDSGDLEGAEAAMARLTDMGSDATVNKSD</sequence>
<evidence type="ECO:0000313" key="1">
    <source>
        <dbReference type="EMBL" id="SVA65711.1"/>
    </source>
</evidence>
<dbReference type="EMBL" id="UINC01015637">
    <property type="protein sequence ID" value="SVA65711.1"/>
    <property type="molecule type" value="Genomic_DNA"/>
</dbReference>
<dbReference type="AlphaFoldDB" id="A0A381XMN5"/>
<name>A0A381XMN5_9ZZZZ</name>
<protein>
    <submittedName>
        <fullName evidence="1">Uncharacterized protein</fullName>
    </submittedName>
</protein>
<reference evidence="1" key="1">
    <citation type="submission" date="2018-05" db="EMBL/GenBank/DDBJ databases">
        <authorList>
            <person name="Lanie J.A."/>
            <person name="Ng W.-L."/>
            <person name="Kazmierczak K.M."/>
            <person name="Andrzejewski T.M."/>
            <person name="Davidsen T.M."/>
            <person name="Wayne K.J."/>
            <person name="Tettelin H."/>
            <person name="Glass J.I."/>
            <person name="Rusch D."/>
            <person name="Podicherti R."/>
            <person name="Tsui H.-C.T."/>
            <person name="Winkler M.E."/>
        </authorList>
    </citation>
    <scope>NUCLEOTIDE SEQUENCE</scope>
</reference>
<accession>A0A381XMN5</accession>
<gene>
    <name evidence="1" type="ORF">METZ01_LOCUS118565</name>
</gene>